<gene>
    <name evidence="1" type="ORF">I7V36_17970</name>
</gene>
<dbReference type="AlphaFoldDB" id="A0ABD4L820"/>
<dbReference type="EMBL" id="JAEDAF010000033">
    <property type="protein sequence ID" value="MBH8581994.1"/>
    <property type="molecule type" value="Genomic_DNA"/>
</dbReference>
<dbReference type="Proteomes" id="UP000651738">
    <property type="component" value="Unassembled WGS sequence"/>
</dbReference>
<protein>
    <submittedName>
        <fullName evidence="1">RHS repeat protein</fullName>
    </submittedName>
</protein>
<sequence length="57" mass="6380">MPPPSPATRGQFRYNRTGRKITTIDPLGRESELERDEAGQVIIQTAPDGSRWAIARD</sequence>
<organism evidence="1 2">
    <name type="scientific">Bisbaumannia pacifica</name>
    <dbReference type="NCBI Taxonomy" id="77098"/>
    <lineage>
        <taxon>Bacteria</taxon>
        <taxon>Pseudomonadati</taxon>
        <taxon>Pseudomonadota</taxon>
        <taxon>Gammaproteobacteria</taxon>
        <taxon>Oceanospirillales</taxon>
        <taxon>Halomonadaceae</taxon>
        <taxon>Bisbaumannia</taxon>
    </lineage>
</organism>
<accession>A0ABD4L820</accession>
<comment type="caution">
    <text evidence="1">The sequence shown here is derived from an EMBL/GenBank/DDBJ whole genome shotgun (WGS) entry which is preliminary data.</text>
</comment>
<feature type="non-terminal residue" evidence="1">
    <location>
        <position position="57"/>
    </location>
</feature>
<reference evidence="1 2" key="1">
    <citation type="submission" date="2020-12" db="EMBL/GenBank/DDBJ databases">
        <title>Draft genome sequence of Halomonas pacifica strain CARE-V15.</title>
        <authorList>
            <person name="Vignesh N."/>
            <person name="Thabitha A."/>
            <person name="Saravanan R."/>
            <person name="Manigandan V."/>
        </authorList>
    </citation>
    <scope>NUCLEOTIDE SEQUENCE [LARGE SCALE GENOMIC DNA]</scope>
    <source>
        <strain evidence="1 2">CARE-V15</strain>
    </source>
</reference>
<name>A0ABD4L820_9GAMM</name>
<dbReference type="Gene3D" id="2.180.10.10">
    <property type="entry name" value="RHS repeat-associated core"/>
    <property type="match status" value="1"/>
</dbReference>
<dbReference type="Pfam" id="PF05593">
    <property type="entry name" value="RHS_repeat"/>
    <property type="match status" value="1"/>
</dbReference>
<evidence type="ECO:0000313" key="1">
    <source>
        <dbReference type="EMBL" id="MBH8581994.1"/>
    </source>
</evidence>
<evidence type="ECO:0000313" key="2">
    <source>
        <dbReference type="Proteomes" id="UP000651738"/>
    </source>
</evidence>
<proteinExistence type="predicted"/>
<dbReference type="NCBIfam" id="TIGR01643">
    <property type="entry name" value="YD_repeat_2x"/>
    <property type="match status" value="1"/>
</dbReference>
<dbReference type="InterPro" id="IPR031325">
    <property type="entry name" value="RHS_repeat"/>
</dbReference>
<dbReference type="InterPro" id="IPR006530">
    <property type="entry name" value="YD"/>
</dbReference>